<evidence type="ECO:0000256" key="13">
    <source>
        <dbReference type="ARBA" id="ARBA00023237"/>
    </source>
</evidence>
<gene>
    <name evidence="20" type="ORF">ODI_03856</name>
    <name evidence="21" type="ORF">ODI_R2570</name>
</gene>
<dbReference type="GO" id="GO:0009279">
    <property type="term" value="C:cell outer membrane"/>
    <property type="evidence" value="ECO:0007669"/>
    <property type="project" value="UniProtKB-SubCell"/>
</dbReference>
<evidence type="ECO:0000256" key="10">
    <source>
        <dbReference type="ARBA" id="ARBA00023077"/>
    </source>
</evidence>
<dbReference type="OrthoDB" id="5346107at2"/>
<reference evidence="20 22" key="1">
    <citation type="submission" date="2016-06" db="EMBL/GenBank/DDBJ databases">
        <authorList>
            <person name="Kjaerup R.B."/>
            <person name="Dalgaard T.S."/>
            <person name="Juul-Madsen H.R."/>
        </authorList>
    </citation>
    <scope>NUCLEOTIDE SEQUENCE [LARGE SCALE GENOMIC DNA]</scope>
    <source>
        <strain evidence="20">Orrdi1</strain>
    </source>
</reference>
<dbReference type="InterPro" id="IPR000531">
    <property type="entry name" value="Beta-barrel_TonB"/>
</dbReference>
<evidence type="ECO:0000256" key="8">
    <source>
        <dbReference type="ARBA" id="ARBA00023004"/>
    </source>
</evidence>
<evidence type="ECO:0000256" key="12">
    <source>
        <dbReference type="ARBA" id="ARBA00023170"/>
    </source>
</evidence>
<feature type="short sequence motif" description="TonB C-terminal box" evidence="15">
    <location>
        <begin position="777"/>
        <end position="794"/>
    </location>
</feature>
<evidence type="ECO:0000256" key="3">
    <source>
        <dbReference type="ARBA" id="ARBA00022448"/>
    </source>
</evidence>
<dbReference type="InterPro" id="IPR012910">
    <property type="entry name" value="Plug_dom"/>
</dbReference>
<dbReference type="InterPro" id="IPR011662">
    <property type="entry name" value="Secretin/TonB_short_N"/>
</dbReference>
<name>A0A1C3K6W6_9BURK</name>
<dbReference type="GO" id="GO:0015344">
    <property type="term" value="F:siderophore uptake transmembrane transporter activity"/>
    <property type="evidence" value="ECO:0007669"/>
    <property type="project" value="TreeGrafter"/>
</dbReference>
<keyword evidence="8" id="KW-0408">Iron</keyword>
<keyword evidence="9" id="KW-0406">Ion transport</keyword>
<accession>A0A1C3K6W6</accession>
<evidence type="ECO:0000256" key="4">
    <source>
        <dbReference type="ARBA" id="ARBA00022452"/>
    </source>
</evidence>
<evidence type="ECO:0000256" key="16">
    <source>
        <dbReference type="RuleBase" id="RU003357"/>
    </source>
</evidence>
<keyword evidence="4 14" id="KW-1134">Transmembrane beta strand</keyword>
<evidence type="ECO:0000256" key="6">
    <source>
        <dbReference type="ARBA" id="ARBA00022692"/>
    </source>
</evidence>
<dbReference type="PANTHER" id="PTHR32552">
    <property type="entry name" value="FERRICHROME IRON RECEPTOR-RELATED"/>
    <property type="match status" value="1"/>
</dbReference>
<evidence type="ECO:0000256" key="11">
    <source>
        <dbReference type="ARBA" id="ARBA00023136"/>
    </source>
</evidence>
<dbReference type="InterPro" id="IPR039426">
    <property type="entry name" value="TonB-dep_rcpt-like"/>
</dbReference>
<dbReference type="SUPFAM" id="SSF56935">
    <property type="entry name" value="Porins"/>
    <property type="match status" value="1"/>
</dbReference>
<dbReference type="SMART" id="SM00965">
    <property type="entry name" value="STN"/>
    <property type="match status" value="1"/>
</dbReference>
<keyword evidence="7 18" id="KW-0732">Signal</keyword>
<dbReference type="Pfam" id="PF07715">
    <property type="entry name" value="Plug"/>
    <property type="match status" value="1"/>
</dbReference>
<feature type="signal peptide" evidence="18">
    <location>
        <begin position="1"/>
        <end position="31"/>
    </location>
</feature>
<dbReference type="NCBIfam" id="TIGR01783">
    <property type="entry name" value="TonB-siderophor"/>
    <property type="match status" value="1"/>
</dbReference>
<evidence type="ECO:0000256" key="17">
    <source>
        <dbReference type="SAM" id="MobiDB-lite"/>
    </source>
</evidence>
<dbReference type="InterPro" id="IPR010917">
    <property type="entry name" value="TonB_rcpt_CS"/>
</dbReference>
<evidence type="ECO:0000256" key="15">
    <source>
        <dbReference type="PROSITE-ProRule" id="PRU10144"/>
    </source>
</evidence>
<feature type="domain" description="Secretin/TonB short N-terminal" evidence="19">
    <location>
        <begin position="57"/>
        <end position="107"/>
    </location>
</feature>
<comment type="subcellular location">
    <subcellularLocation>
        <location evidence="1 14">Cell outer membrane</location>
        <topology evidence="1 14">Multi-pass membrane protein</topology>
    </subcellularLocation>
</comment>
<evidence type="ECO:0000259" key="19">
    <source>
        <dbReference type="SMART" id="SM00965"/>
    </source>
</evidence>
<dbReference type="STRING" id="1851544.ODI_03856"/>
<evidence type="ECO:0000313" key="20">
    <source>
        <dbReference type="EMBL" id="SBT27269.1"/>
    </source>
</evidence>
<keyword evidence="22" id="KW-1185">Reference proteome</keyword>
<feature type="region of interest" description="Disordered" evidence="17">
    <location>
        <begin position="347"/>
        <end position="371"/>
    </location>
</feature>
<dbReference type="PANTHER" id="PTHR32552:SF82">
    <property type="entry name" value="FCUA PROTEIN"/>
    <property type="match status" value="1"/>
</dbReference>
<evidence type="ECO:0000256" key="2">
    <source>
        <dbReference type="ARBA" id="ARBA00009810"/>
    </source>
</evidence>
<dbReference type="Pfam" id="PF00593">
    <property type="entry name" value="TonB_dep_Rec_b-barrel"/>
    <property type="match status" value="1"/>
</dbReference>
<dbReference type="RefSeq" id="WP_082985479.1">
    <property type="nucleotide sequence ID" value="NZ_LT907988.1"/>
</dbReference>
<evidence type="ECO:0000256" key="5">
    <source>
        <dbReference type="ARBA" id="ARBA00022496"/>
    </source>
</evidence>
<protein>
    <submittedName>
        <fullName evidence="20">Ferrichrome-iron receptor</fullName>
    </submittedName>
</protein>
<feature type="chain" id="PRO_5015062774" evidence="18">
    <location>
        <begin position="32"/>
        <end position="794"/>
    </location>
</feature>
<keyword evidence="6 14" id="KW-0812">Transmembrane</keyword>
<dbReference type="InterPro" id="IPR010105">
    <property type="entry name" value="TonB_sidphr_rcpt"/>
</dbReference>
<sequence length="794" mass="84882">MQTTTSAFRLRHAPAALALLIALAGPRPALADAPVPLAIPAQSLASALNTLARQANLELSFPARLVAGLHAPAVHGTLTASEALDQLLAGSGLTAVVESGVATVRPAAPEVSTLQEVVVTASDQSVNALAPAYAGGQVATGVRLGVLGNTSNMKAPFSTTSYTAATIRDLEAGTIADAVNRDPSVRYTVLPGGNVDNLSIRGFPIWEGNSGEIAFDGIYGIAPNYRVRTEYVERIEVVKGPGALLFGMSPNGSVGGVINVAPKRASTDVSSLTGSVVSGGQWGTHADVGRRFGDEAQFGVRLNASYYNGDTAVDHQSTEGNVGALALDYEGTRFRATLDVLSQNERIDGTGRPIMPTAGLPMPEAPDGRRNVTQPWEWSRNREQATLLRTEFDVSPRLSVFANAGQSRAKVSRLYDSAPRITDAAGNTLATPTYARFDVERHTLDGGLRARFKTGAVQHAVTLQASRYEEDFHRALNPGQSVRSNLYDPILSPRQHVARPSFLPRIHDNRNTSFALVDTLSLLDERLQISAGLRRQRIESTNYNPLGTAAANTYDESVTTPALGIVVEPASGWIFYANYIEGLSKGDIAPPAALNYGEVLSPYKSKQYELGTKYDTGRYMLTASVFQIDKPSGGIHDGIYAANGEQRNRGLELYGYGEAMKGLRLLGGVTFLDAELTRSPTPALRGNRPIGVAKMQANLGAEWDVPAAPGLTLRADLIHTGHQYVNQANTLRIPSWTRLDLGVRYLTTVASRDLTLRATIQNVAGRDYWAGVTSWGAVSSGSPRTYLLSATMDF</sequence>
<keyword evidence="10 16" id="KW-0798">TonB box</keyword>
<dbReference type="GO" id="GO:0038023">
    <property type="term" value="F:signaling receptor activity"/>
    <property type="evidence" value="ECO:0007669"/>
    <property type="project" value="InterPro"/>
</dbReference>
<dbReference type="PROSITE" id="PS52016">
    <property type="entry name" value="TONB_DEPENDENT_REC_3"/>
    <property type="match status" value="1"/>
</dbReference>
<dbReference type="InterPro" id="IPR036942">
    <property type="entry name" value="Beta-barrel_TonB_sf"/>
</dbReference>
<dbReference type="Proteomes" id="UP000078558">
    <property type="component" value="Chromosome I"/>
</dbReference>
<dbReference type="Gene3D" id="2.40.170.20">
    <property type="entry name" value="TonB-dependent receptor, beta-barrel domain"/>
    <property type="match status" value="1"/>
</dbReference>
<dbReference type="EMBL" id="FLRC01000053">
    <property type="protein sequence ID" value="SBT27269.1"/>
    <property type="molecule type" value="Genomic_DNA"/>
</dbReference>
<dbReference type="PROSITE" id="PS01156">
    <property type="entry name" value="TONB_DEPENDENT_REC_2"/>
    <property type="match status" value="1"/>
</dbReference>
<evidence type="ECO:0000313" key="22">
    <source>
        <dbReference type="Proteomes" id="UP000078558"/>
    </source>
</evidence>
<evidence type="ECO:0000256" key="7">
    <source>
        <dbReference type="ARBA" id="ARBA00022729"/>
    </source>
</evidence>
<proteinExistence type="inferred from homology"/>
<dbReference type="KEGG" id="odi:ODI_R2570"/>
<dbReference type="CDD" id="cd01347">
    <property type="entry name" value="ligand_gated_channel"/>
    <property type="match status" value="1"/>
</dbReference>
<evidence type="ECO:0000313" key="21">
    <source>
        <dbReference type="EMBL" id="SOE50197.1"/>
    </source>
</evidence>
<keyword evidence="12 20" id="KW-0675">Receptor</keyword>
<dbReference type="Gene3D" id="3.55.50.30">
    <property type="match status" value="1"/>
</dbReference>
<keyword evidence="13 14" id="KW-0998">Cell outer membrane</keyword>
<evidence type="ECO:0000256" key="18">
    <source>
        <dbReference type="SAM" id="SignalP"/>
    </source>
</evidence>
<keyword evidence="11 14" id="KW-0472">Membrane</keyword>
<reference evidence="21 22" key="2">
    <citation type="submission" date="2017-08" db="EMBL/GenBank/DDBJ databases">
        <authorList>
            <person name="de Groot N.N."/>
        </authorList>
    </citation>
    <scope>NUCLEOTIDE SEQUENCE [LARGE SCALE GENOMIC DNA]</scope>
    <source>
        <strain evidence="21">Orrdi1</strain>
    </source>
</reference>
<evidence type="ECO:0000256" key="14">
    <source>
        <dbReference type="PROSITE-ProRule" id="PRU01360"/>
    </source>
</evidence>
<dbReference type="EMBL" id="LT907988">
    <property type="protein sequence ID" value="SOE50197.1"/>
    <property type="molecule type" value="Genomic_DNA"/>
</dbReference>
<keyword evidence="5" id="KW-0410">Iron transport</keyword>
<dbReference type="Pfam" id="PF07660">
    <property type="entry name" value="STN"/>
    <property type="match status" value="1"/>
</dbReference>
<evidence type="ECO:0000256" key="9">
    <source>
        <dbReference type="ARBA" id="ARBA00023065"/>
    </source>
</evidence>
<evidence type="ECO:0000256" key="1">
    <source>
        <dbReference type="ARBA" id="ARBA00004571"/>
    </source>
</evidence>
<keyword evidence="3 14" id="KW-0813">Transport</keyword>
<comment type="similarity">
    <text evidence="2 14 16">Belongs to the TonB-dependent receptor family.</text>
</comment>
<dbReference type="AlphaFoldDB" id="A0A1C3K6W6"/>
<dbReference type="InterPro" id="IPR037066">
    <property type="entry name" value="Plug_dom_sf"/>
</dbReference>
<organism evidence="20 22">
    <name type="scientific">Orrella dioscoreae</name>
    <dbReference type="NCBI Taxonomy" id="1851544"/>
    <lineage>
        <taxon>Bacteria</taxon>
        <taxon>Pseudomonadati</taxon>
        <taxon>Pseudomonadota</taxon>
        <taxon>Betaproteobacteria</taxon>
        <taxon>Burkholderiales</taxon>
        <taxon>Alcaligenaceae</taxon>
        <taxon>Orrella</taxon>
    </lineage>
</organism>
<dbReference type="GO" id="GO:0015891">
    <property type="term" value="P:siderophore transport"/>
    <property type="evidence" value="ECO:0007669"/>
    <property type="project" value="InterPro"/>
</dbReference>
<dbReference type="Gene3D" id="2.170.130.10">
    <property type="entry name" value="TonB-dependent receptor, plug domain"/>
    <property type="match status" value="1"/>
</dbReference>